<dbReference type="Pfam" id="PF21775">
    <property type="entry name" value="PutA_1st"/>
    <property type="match status" value="1"/>
</dbReference>
<dbReference type="GO" id="GO:0010133">
    <property type="term" value="P:L-proline catabolic process to L-glutamate"/>
    <property type="evidence" value="ECO:0007669"/>
    <property type="project" value="TreeGrafter"/>
</dbReference>
<dbReference type="AlphaFoldDB" id="A0A379Z9X7"/>
<feature type="domain" description="Proline dehydrogenase PutA" evidence="5">
    <location>
        <begin position="149"/>
        <end position="260"/>
    </location>
</feature>
<evidence type="ECO:0000259" key="4">
    <source>
        <dbReference type="Pfam" id="PF01619"/>
    </source>
</evidence>
<dbReference type="InterPro" id="IPR013321">
    <property type="entry name" value="Arc_rbn_hlx_hlx"/>
</dbReference>
<dbReference type="SUPFAM" id="SSF81935">
    <property type="entry name" value="N-terminal domain of bifunctional PutA protein"/>
    <property type="match status" value="1"/>
</dbReference>
<dbReference type="Gene3D" id="1.20.5.550">
    <property type="entry name" value="Single Helix bin"/>
    <property type="match status" value="1"/>
</dbReference>
<dbReference type="InterPro" id="IPR029041">
    <property type="entry name" value="FAD-linked_oxidoreductase-like"/>
</dbReference>
<feature type="compositionally biased region" description="Basic and acidic residues" evidence="3">
    <location>
        <begin position="487"/>
        <end position="497"/>
    </location>
</feature>
<dbReference type="InterPro" id="IPR024082">
    <property type="entry name" value="PRODH_PutA_dom_II"/>
</dbReference>
<dbReference type="InterPro" id="IPR050485">
    <property type="entry name" value="Proline_metab_enzyme"/>
</dbReference>
<dbReference type="Gene3D" id="1.10.1220.10">
    <property type="entry name" value="Met repressor-like"/>
    <property type="match status" value="1"/>
</dbReference>
<dbReference type="PANTHER" id="PTHR42862">
    <property type="entry name" value="DELTA-1-PYRROLINE-5-CARBOXYLATE DEHYDROGENASE 1, ISOFORM A-RELATED"/>
    <property type="match status" value="1"/>
</dbReference>
<dbReference type="GO" id="GO:0009898">
    <property type="term" value="C:cytoplasmic side of plasma membrane"/>
    <property type="evidence" value="ECO:0007669"/>
    <property type="project" value="TreeGrafter"/>
</dbReference>
<dbReference type="GO" id="GO:0003842">
    <property type="term" value="F:L-glutamate gamma-semialdehyde dehydrogenase activity"/>
    <property type="evidence" value="ECO:0007669"/>
    <property type="project" value="InterPro"/>
</dbReference>
<feature type="domain" description="Proline utilization A proline dehydrogenase N-terminal" evidence="6">
    <location>
        <begin position="90"/>
        <end position="137"/>
    </location>
</feature>
<evidence type="ECO:0000313" key="8">
    <source>
        <dbReference type="EMBL" id="SUI56980.1"/>
    </source>
</evidence>
<dbReference type="Pfam" id="PF01619">
    <property type="entry name" value="Pro_dh"/>
    <property type="match status" value="1"/>
</dbReference>
<feature type="domain" description="PutA RHH" evidence="7">
    <location>
        <begin position="11"/>
        <end position="43"/>
    </location>
</feature>
<dbReference type="Gene3D" id="3.20.20.220">
    <property type="match status" value="1"/>
</dbReference>
<dbReference type="PANTHER" id="PTHR42862:SF1">
    <property type="entry name" value="DELTA-1-PYRROLINE-5-CARBOXYLATE DEHYDROGENASE 2, ISOFORM A-RELATED"/>
    <property type="match status" value="1"/>
</dbReference>
<evidence type="ECO:0000256" key="1">
    <source>
        <dbReference type="ARBA" id="ARBA00023002"/>
    </source>
</evidence>
<dbReference type="Gene3D" id="1.10.2060.10">
    <property type="entry name" value="PutA proline dehydrogenase (PRODH), domain 2"/>
    <property type="match status" value="1"/>
</dbReference>
<dbReference type="GO" id="GO:0043565">
    <property type="term" value="F:sequence-specific DNA binding"/>
    <property type="evidence" value="ECO:0007669"/>
    <property type="project" value="UniProtKB-ARBA"/>
</dbReference>
<sequence length="509" mass="56826">MGTTTMGVKLDEATRDRIKSAAQRIDRTPHWLIKQAIFNYLERLESGTDIPEIPALAAAGQPEADDIMPQAQEESHQPFLDFAEQILPQSVTRAAITAAYRRPETEAVPMLLEQARLPADLAQATHKMAYGIAEKLRNQKSANGRAGMVQGLLQEFSLSSQEGVALMCLAEALLRIPDKPTRDALIRDKISNGNWHSHLGRSPSLFVNAATWGLLFTGKLVSTHNEANLSRSLNRIISKSGEPLIRKGVDMAMRLMGEQFVTGETIAEALANARKLEEKGFRYSYDMLGEAALTEADAQAYLVSYQQAIHAIGKASNGRGIYEGPGISIKLSALHPRYSRAQYERVMEELYPRLLSLTLQARQYDIGINIDAEEADRLEISLDLLEKLCFEPQLAGWNGIGFVIQAYQKRCPFAIDAVIDMAQRSRRRLMIRLVKGAYWDSEIKRAQMDGLEGYPVYTRKGVHRRFLSGLRPQAAVGAEPDLSAVRDPQRPYPERHLSPGRQQLLPWPV</sequence>
<protein>
    <submittedName>
        <fullName evidence="8">Bifunctional protein putA</fullName>
    </submittedName>
</protein>
<evidence type="ECO:0000313" key="9">
    <source>
        <dbReference type="Proteomes" id="UP000254765"/>
    </source>
</evidence>
<dbReference type="EMBL" id="UGYK01000002">
    <property type="protein sequence ID" value="SUI56980.1"/>
    <property type="molecule type" value="Genomic_DNA"/>
</dbReference>
<evidence type="ECO:0000256" key="3">
    <source>
        <dbReference type="SAM" id="MobiDB-lite"/>
    </source>
</evidence>
<dbReference type="InterPro" id="IPR041349">
    <property type="entry name" value="PRODH"/>
</dbReference>
<dbReference type="InterPro" id="IPR010985">
    <property type="entry name" value="Ribbon_hlx_hlx"/>
</dbReference>
<gene>
    <name evidence="8" type="primary">putA_2</name>
    <name evidence="8" type="ORF">NCTC10211_03355</name>
</gene>
<proteinExistence type="predicted"/>
<dbReference type="Proteomes" id="UP000254765">
    <property type="component" value="Unassembled WGS sequence"/>
</dbReference>
<dbReference type="Pfam" id="PF18327">
    <property type="entry name" value="PRODH"/>
    <property type="match status" value="1"/>
</dbReference>
<feature type="domain" description="Proline dehydrogenase" evidence="4">
    <location>
        <begin position="269"/>
        <end position="460"/>
    </location>
</feature>
<dbReference type="InterPro" id="IPR024089">
    <property type="entry name" value="PRODH_PutA_dom_I/II"/>
</dbReference>
<dbReference type="SUPFAM" id="SSF51730">
    <property type="entry name" value="FAD-linked oxidoreductase"/>
    <property type="match status" value="1"/>
</dbReference>
<evidence type="ECO:0000259" key="7">
    <source>
        <dbReference type="Pfam" id="PF21775"/>
    </source>
</evidence>
<dbReference type="InterPro" id="IPR048798">
    <property type="entry name" value="PutA_RHH"/>
</dbReference>
<dbReference type="FunFam" id="1.20.5.550:FF:000001">
    <property type="entry name" value="Bifunctional protein PutA"/>
    <property type="match status" value="1"/>
</dbReference>
<dbReference type="SUPFAM" id="SSF47598">
    <property type="entry name" value="Ribbon-helix-helix"/>
    <property type="match status" value="1"/>
</dbReference>
<evidence type="ECO:0000256" key="2">
    <source>
        <dbReference type="ARBA" id="ARBA00023027"/>
    </source>
</evidence>
<dbReference type="CDD" id="cd22233">
    <property type="entry name" value="RHH_CopAso-like"/>
    <property type="match status" value="1"/>
</dbReference>
<organism evidence="8 9">
    <name type="scientific">Serratia marcescens</name>
    <dbReference type="NCBI Taxonomy" id="615"/>
    <lineage>
        <taxon>Bacteria</taxon>
        <taxon>Pseudomonadati</taxon>
        <taxon>Pseudomonadota</taxon>
        <taxon>Gammaproteobacteria</taxon>
        <taxon>Enterobacterales</taxon>
        <taxon>Yersiniaceae</taxon>
        <taxon>Serratia</taxon>
    </lineage>
</organism>
<dbReference type="GO" id="GO:0006355">
    <property type="term" value="P:regulation of DNA-templated transcription"/>
    <property type="evidence" value="ECO:0007669"/>
    <property type="project" value="InterPro"/>
</dbReference>
<accession>A0A379Z9X7</accession>
<keyword evidence="1" id="KW-0560">Oxidoreductase</keyword>
<dbReference type="InterPro" id="IPR002872">
    <property type="entry name" value="Proline_DH_dom"/>
</dbReference>
<reference evidence="8 9" key="1">
    <citation type="submission" date="2018-06" db="EMBL/GenBank/DDBJ databases">
        <authorList>
            <consortium name="Pathogen Informatics"/>
            <person name="Doyle S."/>
        </authorList>
    </citation>
    <scope>NUCLEOTIDE SEQUENCE [LARGE SCALE GENOMIC DNA]</scope>
    <source>
        <strain evidence="8 9">NCTC10211</strain>
    </source>
</reference>
<feature type="region of interest" description="Disordered" evidence="3">
    <location>
        <begin position="478"/>
        <end position="509"/>
    </location>
</feature>
<dbReference type="GO" id="GO:0004657">
    <property type="term" value="F:proline dehydrogenase activity"/>
    <property type="evidence" value="ECO:0007669"/>
    <property type="project" value="UniProtKB-ARBA"/>
</dbReference>
<name>A0A379Z9X7_SERMA</name>
<keyword evidence="2" id="KW-0520">NAD</keyword>
<dbReference type="InterPro" id="IPR024090">
    <property type="entry name" value="PRODH_PutA_dom_I"/>
</dbReference>
<evidence type="ECO:0000259" key="6">
    <source>
        <dbReference type="Pfam" id="PF18327"/>
    </source>
</evidence>
<dbReference type="Pfam" id="PF14850">
    <property type="entry name" value="Pro_dh-DNA_bdg"/>
    <property type="match status" value="1"/>
</dbReference>
<evidence type="ECO:0000259" key="5">
    <source>
        <dbReference type="Pfam" id="PF14850"/>
    </source>
</evidence>